<dbReference type="EnsemblBacteria" id="ABF42507">
    <property type="protein sequence ID" value="ABF42507"/>
    <property type="gene ID" value="Acid345_3506"/>
</dbReference>
<reference evidence="10 11" key="1">
    <citation type="journal article" date="2009" name="Appl. Environ. Microbiol.">
        <title>Three genomes from the phylum Acidobacteria provide insight into the lifestyles of these microorganisms in soils.</title>
        <authorList>
            <person name="Ward N.L."/>
            <person name="Challacombe J.F."/>
            <person name="Janssen P.H."/>
            <person name="Henrissat B."/>
            <person name="Coutinho P.M."/>
            <person name="Wu M."/>
            <person name="Xie G."/>
            <person name="Haft D.H."/>
            <person name="Sait M."/>
            <person name="Badger J."/>
            <person name="Barabote R.D."/>
            <person name="Bradley B."/>
            <person name="Brettin T.S."/>
            <person name="Brinkac L.M."/>
            <person name="Bruce D."/>
            <person name="Creasy T."/>
            <person name="Daugherty S.C."/>
            <person name="Davidsen T.M."/>
            <person name="DeBoy R.T."/>
            <person name="Detter J.C."/>
            <person name="Dodson R.J."/>
            <person name="Durkin A.S."/>
            <person name="Ganapathy A."/>
            <person name="Gwinn-Giglio M."/>
            <person name="Han C.S."/>
            <person name="Khouri H."/>
            <person name="Kiss H."/>
            <person name="Kothari S.P."/>
            <person name="Madupu R."/>
            <person name="Nelson K.E."/>
            <person name="Nelson W.C."/>
            <person name="Paulsen I."/>
            <person name="Penn K."/>
            <person name="Ren Q."/>
            <person name="Rosovitz M.J."/>
            <person name="Selengut J.D."/>
            <person name="Shrivastava S."/>
            <person name="Sullivan S.A."/>
            <person name="Tapia R."/>
            <person name="Thompson L.S."/>
            <person name="Watkins K.L."/>
            <person name="Yang Q."/>
            <person name="Yu C."/>
            <person name="Zafar N."/>
            <person name="Zhou L."/>
            <person name="Kuske C.R."/>
        </authorList>
    </citation>
    <scope>NUCLEOTIDE SEQUENCE [LARGE SCALE GENOMIC DNA]</scope>
    <source>
        <strain evidence="10 11">Ellin345</strain>
    </source>
</reference>
<dbReference type="AlphaFoldDB" id="Q1IKU3"/>
<feature type="domain" description="TonB-dependent transporter Oar-like beta-barrel" evidence="9">
    <location>
        <begin position="237"/>
        <end position="1188"/>
    </location>
</feature>
<evidence type="ECO:0000256" key="5">
    <source>
        <dbReference type="ARBA" id="ARBA00023136"/>
    </source>
</evidence>
<keyword evidence="4" id="KW-0812">Transmembrane</keyword>
<evidence type="ECO:0000256" key="1">
    <source>
        <dbReference type="ARBA" id="ARBA00004571"/>
    </source>
</evidence>
<keyword evidence="8" id="KW-0732">Signal</keyword>
<dbReference type="SUPFAM" id="SSF56935">
    <property type="entry name" value="Porins"/>
    <property type="match status" value="1"/>
</dbReference>
<evidence type="ECO:0000256" key="6">
    <source>
        <dbReference type="ARBA" id="ARBA00023237"/>
    </source>
</evidence>
<dbReference type="RefSeq" id="WP_011524306.1">
    <property type="nucleotide sequence ID" value="NC_008009.1"/>
</dbReference>
<evidence type="ECO:0000259" key="9">
    <source>
        <dbReference type="Pfam" id="PF25183"/>
    </source>
</evidence>
<keyword evidence="11" id="KW-1185">Reference proteome</keyword>
<dbReference type="eggNOG" id="COG1450">
    <property type="taxonomic scope" value="Bacteria"/>
</dbReference>
<gene>
    <name evidence="10" type="ordered locus">Acid345_3506</name>
</gene>
<dbReference type="InterPro" id="IPR039426">
    <property type="entry name" value="TonB-dep_rcpt-like"/>
</dbReference>
<dbReference type="STRING" id="204669.Acid345_3506"/>
<keyword evidence="2" id="KW-0813">Transport</keyword>
<dbReference type="Pfam" id="PF25183">
    <property type="entry name" value="OMP_b-brl_4"/>
    <property type="match status" value="1"/>
</dbReference>
<evidence type="ECO:0000256" key="2">
    <source>
        <dbReference type="ARBA" id="ARBA00022448"/>
    </source>
</evidence>
<feature type="signal peptide" evidence="8">
    <location>
        <begin position="1"/>
        <end position="24"/>
    </location>
</feature>
<dbReference type="GO" id="GO:0030246">
    <property type="term" value="F:carbohydrate binding"/>
    <property type="evidence" value="ECO:0007669"/>
    <property type="project" value="InterPro"/>
</dbReference>
<dbReference type="Gene3D" id="2.170.130.10">
    <property type="entry name" value="TonB-dependent receptor, plug domain"/>
    <property type="match status" value="1"/>
</dbReference>
<evidence type="ECO:0000313" key="10">
    <source>
        <dbReference type="EMBL" id="ABF42507.1"/>
    </source>
</evidence>
<dbReference type="KEGG" id="aba:Acid345_3506"/>
<dbReference type="InterPro" id="IPR037066">
    <property type="entry name" value="Plug_dom_sf"/>
</dbReference>
<evidence type="ECO:0000256" key="3">
    <source>
        <dbReference type="ARBA" id="ARBA00022452"/>
    </source>
</evidence>
<feature type="chain" id="PRO_5004191339" evidence="8">
    <location>
        <begin position="25"/>
        <end position="1195"/>
    </location>
</feature>
<dbReference type="GO" id="GO:0015344">
    <property type="term" value="F:siderophore uptake transmembrane transporter activity"/>
    <property type="evidence" value="ECO:0007669"/>
    <property type="project" value="TreeGrafter"/>
</dbReference>
<dbReference type="PANTHER" id="PTHR30069:SF46">
    <property type="entry name" value="OAR PROTEIN"/>
    <property type="match status" value="1"/>
</dbReference>
<name>Q1IKU3_KORVE</name>
<proteinExistence type="predicted"/>
<dbReference type="OrthoDB" id="97893at2"/>
<dbReference type="Pfam" id="PF13620">
    <property type="entry name" value="CarboxypepD_reg"/>
    <property type="match status" value="1"/>
</dbReference>
<evidence type="ECO:0000256" key="8">
    <source>
        <dbReference type="SAM" id="SignalP"/>
    </source>
</evidence>
<evidence type="ECO:0000256" key="4">
    <source>
        <dbReference type="ARBA" id="ARBA00022692"/>
    </source>
</evidence>
<dbReference type="GO" id="GO:0009279">
    <property type="term" value="C:cell outer membrane"/>
    <property type="evidence" value="ECO:0007669"/>
    <property type="project" value="UniProtKB-SubCell"/>
</dbReference>
<keyword evidence="6" id="KW-0998">Cell outer membrane</keyword>
<dbReference type="GO" id="GO:0044718">
    <property type="term" value="P:siderophore transmembrane transport"/>
    <property type="evidence" value="ECO:0007669"/>
    <property type="project" value="TreeGrafter"/>
</dbReference>
<organism evidence="10 11">
    <name type="scientific">Koribacter versatilis (strain Ellin345)</name>
    <dbReference type="NCBI Taxonomy" id="204669"/>
    <lineage>
        <taxon>Bacteria</taxon>
        <taxon>Pseudomonadati</taxon>
        <taxon>Acidobacteriota</taxon>
        <taxon>Terriglobia</taxon>
        <taxon>Terriglobales</taxon>
        <taxon>Candidatus Korobacteraceae</taxon>
        <taxon>Candidatus Korobacter</taxon>
    </lineage>
</organism>
<dbReference type="InterPro" id="IPR057601">
    <property type="entry name" value="Oar-like_b-barrel"/>
</dbReference>
<accession>Q1IKU3</accession>
<dbReference type="EMBL" id="CP000360">
    <property type="protein sequence ID" value="ABF42507.1"/>
    <property type="molecule type" value="Genomic_DNA"/>
</dbReference>
<comment type="subcellular location">
    <subcellularLocation>
        <location evidence="1">Cell outer membrane</location>
        <topology evidence="1">Multi-pass membrane protein</topology>
    </subcellularLocation>
</comment>
<dbReference type="Gene3D" id="2.60.40.1120">
    <property type="entry name" value="Carboxypeptidase-like, regulatory domain"/>
    <property type="match status" value="1"/>
</dbReference>
<evidence type="ECO:0000313" key="11">
    <source>
        <dbReference type="Proteomes" id="UP000002432"/>
    </source>
</evidence>
<dbReference type="InterPro" id="IPR036942">
    <property type="entry name" value="Beta-barrel_TonB_sf"/>
</dbReference>
<dbReference type="Proteomes" id="UP000002432">
    <property type="component" value="Chromosome"/>
</dbReference>
<feature type="region of interest" description="Disordered" evidence="7">
    <location>
        <begin position="1069"/>
        <end position="1089"/>
    </location>
</feature>
<keyword evidence="3" id="KW-1134">Transmembrane beta strand</keyword>
<dbReference type="Gene3D" id="2.40.170.20">
    <property type="entry name" value="TonB-dependent receptor, beta-barrel domain"/>
    <property type="match status" value="1"/>
</dbReference>
<dbReference type="SUPFAM" id="SSF49452">
    <property type="entry name" value="Starch-binding domain-like"/>
    <property type="match status" value="1"/>
</dbReference>
<evidence type="ECO:0000256" key="7">
    <source>
        <dbReference type="SAM" id="MobiDB-lite"/>
    </source>
</evidence>
<dbReference type="eggNOG" id="COG4771">
    <property type="taxonomic scope" value="Bacteria"/>
</dbReference>
<dbReference type="PANTHER" id="PTHR30069">
    <property type="entry name" value="TONB-DEPENDENT OUTER MEMBRANE RECEPTOR"/>
    <property type="match status" value="1"/>
</dbReference>
<dbReference type="HOGENOM" id="CLU_006298_0_0_0"/>
<keyword evidence="5" id="KW-0472">Membrane</keyword>
<dbReference type="InterPro" id="IPR013784">
    <property type="entry name" value="Carb-bd-like_fold"/>
</dbReference>
<protein>
    <submittedName>
        <fullName evidence="10">Cna B-type protein</fullName>
    </submittedName>
</protein>
<sequence>MRTTVIRVLAVLALLFVFTSLVFGQAETGQVTGTVTDPSGAIVAGAKVTITDVNTGAQRTGTTNSSGSYTFTNLKPSTYDVVVEGSGFAKFTRRVDVTVGSKNEVSAQMSVTGGGTTVEVTAEGGAAQVNTESQTLSTVVTSKQVTELPTLTRNPYDLVATSGNVNDDPSARGAGLSINGQRSASTDILLDGGENVDLFTATVGQSVPLDSVQEFRVITSDFSAEYGRASGGVVNVATKSGTNAFHGTAYEFNRVSALAANTYINDSTRYDAFNGVPIDGLDPTCVVGQPCDAGKKGGFTRNQFGYSIGGPVVKNKLFFFSSTEWTRVRSSATQNAAVIDPSLIGSGYLAPNVVDFLNSASLRSSATTVGHVTCDQTITPTKPLGQCPTAIPGSQDLYQLVSFTLPNDSGGGAPQNTYSTVNRVDWNISDKTTLYGRYALYSEADAAGTNSWSPYDGFDTGTNVFNNNLNINLTHVFTPNFVSQSKIIYNRLNNQQPLGAAPIAPTLYSQANTVPRINGAELLYPGYLPFSPGNAIPFGGPQNLYQLYQDFSWTKGKHQFRFGGDYIQTRDNRVFGAYETAVSILSNGNADRAINNLFSAASGGGDGTLDLFEVGVNPQGAYPCPRYLTPKPAYCQYTTPVGPPSFSRNNGYNDGAWYVQDSWKIHPRVTLNLGLRWEYYGVQHNSDPNLESNFYEGPGSSLPAQIYSGQVMIGKDSPSNGLWDKDTNNYAPRIGFAWDVFGDGKTSIRGGYGISYERNFGNVTYNVIQNPPNYAVVTAGGIPLTTGNYDSINGGLPDGTLIGLSQPSLRLVSPHIKTAYSEFWSLSLEREVLKNSILAFEYSGSHGVHLYDIGNVNKAGFGNYYDPADMQAYATGVLGLADASDMPCYPLCKLNQQYGNANNRGDQGFSHYNSLNTRFTSNNLFNLGLQLNFNWTWSHAIDNLSNTFSEGSNSFQLGYTDYFHPNLDTGSAEFNATHRLAISGVWDMPFGKKSSNGFVRAALGGWSVSPIITYRTGQPYTIWDCWNGIYNCSHFIPAGAQGRDGGYGTAHAAGVFDYMSINPVWATADGSAPHDDGTNPAFPGTPGRGGSVELPLAPCQGAVGCQMYTGPRDNYIGPGNHQFNMVVGKQFKLTERFSLQFRGEMYNVFNNHNLYILTGNNDVSTGLPNVQASKGGYGNSTDERRNVQFGLKLIF</sequence>